<dbReference type="EMBL" id="JANBUL010000075">
    <property type="protein sequence ID" value="KAJ2782344.1"/>
    <property type="molecule type" value="Genomic_DNA"/>
</dbReference>
<reference evidence="5" key="1">
    <citation type="submission" date="2022-07" db="EMBL/GenBank/DDBJ databases">
        <title>Phylogenomic reconstructions and comparative analyses of Kickxellomycotina fungi.</title>
        <authorList>
            <person name="Reynolds N.K."/>
            <person name="Stajich J.E."/>
            <person name="Barry K."/>
            <person name="Grigoriev I.V."/>
            <person name="Crous P."/>
            <person name="Smith M.E."/>
        </authorList>
    </citation>
    <scope>NUCLEOTIDE SEQUENCE</scope>
    <source>
        <strain evidence="5">NBRC 105414</strain>
    </source>
</reference>
<feature type="domain" description="K Homology" evidence="4">
    <location>
        <begin position="26"/>
        <end position="96"/>
    </location>
</feature>
<organism evidence="5 6">
    <name type="scientific">Coemansia javaensis</name>
    <dbReference type="NCBI Taxonomy" id="2761396"/>
    <lineage>
        <taxon>Eukaryota</taxon>
        <taxon>Fungi</taxon>
        <taxon>Fungi incertae sedis</taxon>
        <taxon>Zoopagomycota</taxon>
        <taxon>Kickxellomycotina</taxon>
        <taxon>Kickxellomycetes</taxon>
        <taxon>Kickxellales</taxon>
        <taxon>Kickxellaceae</taxon>
        <taxon>Coemansia</taxon>
    </lineage>
</organism>
<name>A0A9W8HD92_9FUNG</name>
<evidence type="ECO:0000256" key="1">
    <source>
        <dbReference type="ARBA" id="ARBA00022737"/>
    </source>
</evidence>
<dbReference type="PANTHER" id="PTHR10288">
    <property type="entry name" value="KH DOMAIN CONTAINING RNA BINDING PROTEIN"/>
    <property type="match status" value="1"/>
</dbReference>
<evidence type="ECO:0000259" key="4">
    <source>
        <dbReference type="SMART" id="SM00322"/>
    </source>
</evidence>
<dbReference type="PROSITE" id="PS50084">
    <property type="entry name" value="KH_TYPE_1"/>
    <property type="match status" value="3"/>
</dbReference>
<dbReference type="GO" id="GO:0003723">
    <property type="term" value="F:RNA binding"/>
    <property type="evidence" value="ECO:0007669"/>
    <property type="project" value="UniProtKB-UniRule"/>
</dbReference>
<dbReference type="SMART" id="SM00322">
    <property type="entry name" value="KH"/>
    <property type="match status" value="3"/>
</dbReference>
<keyword evidence="6" id="KW-1185">Reference proteome</keyword>
<evidence type="ECO:0000313" key="6">
    <source>
        <dbReference type="Proteomes" id="UP001140217"/>
    </source>
</evidence>
<comment type="caution">
    <text evidence="5">The sequence shown here is derived from an EMBL/GenBank/DDBJ whole genome shotgun (WGS) entry which is preliminary data.</text>
</comment>
<dbReference type="AlphaFoldDB" id="A0A9W8HD92"/>
<evidence type="ECO:0000256" key="3">
    <source>
        <dbReference type="SAM" id="MobiDB-lite"/>
    </source>
</evidence>
<dbReference type="OrthoDB" id="442947at2759"/>
<dbReference type="Pfam" id="PF00013">
    <property type="entry name" value="KH_1"/>
    <property type="match status" value="2"/>
</dbReference>
<evidence type="ECO:0000313" key="5">
    <source>
        <dbReference type="EMBL" id="KAJ2782344.1"/>
    </source>
</evidence>
<feature type="domain" description="K Homology" evidence="4">
    <location>
        <begin position="104"/>
        <end position="176"/>
    </location>
</feature>
<protein>
    <submittedName>
        <fullName evidence="5">RNA binding protein, heterogenous nuclear RNP-K like protein</fullName>
    </submittedName>
</protein>
<feature type="domain" description="K Homology" evidence="4">
    <location>
        <begin position="282"/>
        <end position="352"/>
    </location>
</feature>
<dbReference type="InterPro" id="IPR004088">
    <property type="entry name" value="KH_dom_type_1"/>
</dbReference>
<keyword evidence="2" id="KW-0694">RNA-binding</keyword>
<gene>
    <name evidence="5" type="primary">HEK2_2</name>
    <name evidence="5" type="ORF">H4R18_002328</name>
</gene>
<dbReference type="InterPro" id="IPR004087">
    <property type="entry name" value="KH_dom"/>
</dbReference>
<dbReference type="InterPro" id="IPR036612">
    <property type="entry name" value="KH_dom_type_1_sf"/>
</dbReference>
<feature type="region of interest" description="Disordered" evidence="3">
    <location>
        <begin position="222"/>
        <end position="288"/>
    </location>
</feature>
<sequence length="360" mass="39046">MAARFGEAADGLRIAHITAAPQDEQGAPRLRLLFSCGDGGMLIGKGGCHIARLKESTSVSWVVTSNTSASVDRIVAIRGTPEDLAEAIRVLAEHIGEQSRAGARHTVLRFLFPTKSIGAILGPSGSHAERKRAELGIPWLHVHRDAIPFTQERIVEVGGSARTLSAAAAWMLRATMPALVQLQGSSTLYAPVEHGLDQLLLHERCAGSGDPRAGCAWLWRTGRGAPDQPHRQPRRACEGSSYRPRAERQRPRRSPPRSRSPQSRSPARSRSPRPRAKHSRDGKLTEKLVVPDSVAGRLIGRNGKGLAALEERSGARIVLSPRIESIADRVATVVGRRGEVRRACRLIRDSVRSFEDPGSP</sequence>
<feature type="compositionally biased region" description="Low complexity" evidence="3">
    <location>
        <begin position="257"/>
        <end position="269"/>
    </location>
</feature>
<accession>A0A9W8HD92</accession>
<dbReference type="Proteomes" id="UP001140217">
    <property type="component" value="Unassembled WGS sequence"/>
</dbReference>
<keyword evidence="1" id="KW-0677">Repeat</keyword>
<dbReference type="CDD" id="cd00105">
    <property type="entry name" value="KH-I"/>
    <property type="match status" value="2"/>
</dbReference>
<dbReference type="Gene3D" id="3.30.1370.10">
    <property type="entry name" value="K Homology domain, type 1"/>
    <property type="match status" value="1"/>
</dbReference>
<dbReference type="SUPFAM" id="SSF54791">
    <property type="entry name" value="Eukaryotic type KH-domain (KH-domain type I)"/>
    <property type="match status" value="2"/>
</dbReference>
<dbReference type="Gene3D" id="3.30.310.210">
    <property type="match status" value="1"/>
</dbReference>
<proteinExistence type="predicted"/>
<evidence type="ECO:0000256" key="2">
    <source>
        <dbReference type="PROSITE-ProRule" id="PRU00117"/>
    </source>
</evidence>